<evidence type="ECO:0000313" key="2">
    <source>
        <dbReference type="EMBL" id="KKN91184.1"/>
    </source>
</evidence>
<comment type="caution">
    <text evidence="2">The sequence shown here is derived from an EMBL/GenBank/DDBJ whole genome shotgun (WGS) entry which is preliminary data.</text>
</comment>
<reference evidence="2" key="1">
    <citation type="journal article" date="2015" name="Nature">
        <title>Complex archaea that bridge the gap between prokaryotes and eukaryotes.</title>
        <authorList>
            <person name="Spang A."/>
            <person name="Saw J.H."/>
            <person name="Jorgensen S.L."/>
            <person name="Zaremba-Niedzwiedzka K."/>
            <person name="Martijn J."/>
            <person name="Lind A.E."/>
            <person name="van Eijk R."/>
            <person name="Schleper C."/>
            <person name="Guy L."/>
            <person name="Ettema T.J."/>
        </authorList>
    </citation>
    <scope>NUCLEOTIDE SEQUENCE</scope>
</reference>
<dbReference type="InterPro" id="IPR016130">
    <property type="entry name" value="Tyr_Pase_AS"/>
</dbReference>
<dbReference type="PROSITE" id="PS50056">
    <property type="entry name" value="TYR_PHOSPHATASE_2"/>
    <property type="match status" value="1"/>
</dbReference>
<organism evidence="2">
    <name type="scientific">marine sediment metagenome</name>
    <dbReference type="NCBI Taxonomy" id="412755"/>
    <lineage>
        <taxon>unclassified sequences</taxon>
        <taxon>metagenomes</taxon>
        <taxon>ecological metagenomes</taxon>
    </lineage>
</organism>
<dbReference type="EMBL" id="LAZR01000105">
    <property type="protein sequence ID" value="KKN91184.1"/>
    <property type="molecule type" value="Genomic_DNA"/>
</dbReference>
<dbReference type="InterPro" id="IPR000387">
    <property type="entry name" value="Tyr_Pase_dom"/>
</dbReference>
<evidence type="ECO:0000259" key="1">
    <source>
        <dbReference type="PROSITE" id="PS50056"/>
    </source>
</evidence>
<gene>
    <name evidence="2" type="ORF">LCGC14_0220500</name>
</gene>
<dbReference type="AlphaFoldDB" id="A0A0F9UHP6"/>
<dbReference type="PROSITE" id="PS00383">
    <property type="entry name" value="TYR_PHOSPHATASE_1"/>
    <property type="match status" value="1"/>
</dbReference>
<protein>
    <recommendedName>
        <fullName evidence="1">Tyrosine specific protein phosphatases domain-containing protein</fullName>
    </recommendedName>
</protein>
<sequence length="138" mass="15911">MVQVHVSNRNEIVDLIADLDGTIAIISVTDPDEPTAFLGSYENRNDFVLRLQFHDLDKIWPQLKEVTYFDNIMAASIIQFVHKNKHVNHIIVHCEAGVSRSPAIAAVICEHFDIQHTFFKRYQPNKMVFSVLKTMFEL</sequence>
<dbReference type="Gene3D" id="3.90.190.10">
    <property type="entry name" value="Protein tyrosine phosphatase superfamily"/>
    <property type="match status" value="1"/>
</dbReference>
<dbReference type="InterPro" id="IPR029021">
    <property type="entry name" value="Prot-tyrosine_phosphatase-like"/>
</dbReference>
<name>A0A0F9UHP6_9ZZZZ</name>
<feature type="domain" description="Tyrosine specific protein phosphatases" evidence="1">
    <location>
        <begin position="75"/>
        <end position="107"/>
    </location>
</feature>
<dbReference type="SUPFAM" id="SSF52799">
    <property type="entry name" value="(Phosphotyrosine protein) phosphatases II"/>
    <property type="match status" value="1"/>
</dbReference>
<accession>A0A0F9UHP6</accession>
<proteinExistence type="predicted"/>